<sequence>MQPPPAGAAEHEPEPRARPQNTAAARATLSPAYAADFDRHVAAVFSHQYTAGRTAGKCPSMRLHPSKNTPRAAYYLPRPRRPGCAQTRPLVEHLYAHLRACNDGPPASAYAPPMRAEIDRAERVPGTLWSAQEKDVFFLCLARYSVHRLELFSAHLPHKTRVEIEAYYLLLKAARDRLVRFRTYDTAVRTSSAAAGARKLRCAYTMRVCEPGLSYWRIPAAVEVDAAWMDFEDEQSALLARRELARLAAALARQAHAMETYTARGGDTGTNVVDACAAADLGALYQANGITPAVRSRGGGRLALLATVFLDELVKMRTRDMLLAVVAARATATTAPAAFADALPEKTVCTDDIWRAAEHLRLFETRAAGHSSKFRDGKTPVIATYWDCVVRSLKLPVDEPPEALVPTAAHPALPVQDYRAQDFFLRQLAPPGDALEIPEGLAELTAAGVSEEGDISNGSESPGMGPECWQLPAPWDHPDMQHGRGQAGGIHPRFSGAALFGMGPGGASLQDSTGTRGMPLGAMHTFPIGPAGGAIKTFPIGPAGGGLLVPGATSTDNGIVIQGAPPANSSILLDSSARMAPHAMVPFVAPNASDGSMHPGGRPAEHHRPEQILFASLERSETFSRKRDLEDILVEDYLEQDVAMYTDSIDQRKAWRYLKSLKETMGIDAASSPPPKLRKRNVMFRSAAHKAWAKHYASY</sequence>
<dbReference type="AlphaFoldDB" id="A0A1A0H8Q6"/>
<dbReference type="GO" id="GO:0006361">
    <property type="term" value="P:transcription initiation at RNA polymerase I promoter"/>
    <property type="evidence" value="ECO:0007669"/>
    <property type="project" value="TreeGrafter"/>
</dbReference>
<comment type="caution">
    <text evidence="2">The sequence shown here is derived from an EMBL/GenBank/DDBJ whole genome shotgun (WGS) entry which is preliminary data.</text>
</comment>
<dbReference type="RefSeq" id="XP_018710789.1">
    <property type="nucleotide sequence ID" value="XM_018854209.1"/>
</dbReference>
<feature type="region of interest" description="Disordered" evidence="1">
    <location>
        <begin position="1"/>
        <end position="20"/>
    </location>
</feature>
<evidence type="ECO:0000256" key="1">
    <source>
        <dbReference type="SAM" id="MobiDB-lite"/>
    </source>
</evidence>
<dbReference type="EMBL" id="LXTC01000004">
    <property type="protein sequence ID" value="OBA20267.1"/>
    <property type="molecule type" value="Genomic_DNA"/>
</dbReference>
<evidence type="ECO:0000313" key="2">
    <source>
        <dbReference type="EMBL" id="OBA20267.1"/>
    </source>
</evidence>
<dbReference type="GO" id="GO:0001181">
    <property type="term" value="F:RNA polymerase I general transcription initiation factor activity"/>
    <property type="evidence" value="ECO:0007669"/>
    <property type="project" value="TreeGrafter"/>
</dbReference>
<evidence type="ECO:0008006" key="4">
    <source>
        <dbReference type="Google" id="ProtNLM"/>
    </source>
</evidence>
<accession>A0A1A0H8Q6</accession>
<dbReference type="GO" id="GO:0042790">
    <property type="term" value="P:nucleolar large rRNA transcription by RNA polymerase I"/>
    <property type="evidence" value="ECO:0007669"/>
    <property type="project" value="InterPro"/>
</dbReference>
<name>A0A1A0H8Q6_9ASCO</name>
<dbReference type="STRING" id="869754.A0A1A0H8Q6"/>
<keyword evidence="3" id="KW-1185">Reference proteome</keyword>
<dbReference type="InterPro" id="IPR001005">
    <property type="entry name" value="SANT/Myb"/>
</dbReference>
<dbReference type="GO" id="GO:0000500">
    <property type="term" value="C:RNA polymerase I upstream activating factor complex"/>
    <property type="evidence" value="ECO:0007669"/>
    <property type="project" value="InterPro"/>
</dbReference>
<dbReference type="OrthoDB" id="2240312at2759"/>
<evidence type="ECO:0000313" key="3">
    <source>
        <dbReference type="Proteomes" id="UP000092555"/>
    </source>
</evidence>
<dbReference type="PANTHER" id="PTHR28079">
    <property type="entry name" value="RNA POLYMERASE I-SPECIFIC TRANSCRIPTION INITIATION FACTOR RRN5"/>
    <property type="match status" value="1"/>
</dbReference>
<proteinExistence type="predicted"/>
<reference evidence="2 3" key="1">
    <citation type="submission" date="2016-05" db="EMBL/GenBank/DDBJ databases">
        <title>Comparative genomics of biotechnologically important yeasts.</title>
        <authorList>
            <consortium name="DOE Joint Genome Institute"/>
            <person name="Riley R."/>
            <person name="Haridas S."/>
            <person name="Wolfe K.H."/>
            <person name="Lopes M.R."/>
            <person name="Hittinger C.T."/>
            <person name="Goker M."/>
            <person name="Salamov A."/>
            <person name="Wisecaver J."/>
            <person name="Long T.M."/>
            <person name="Aerts A.L."/>
            <person name="Barry K."/>
            <person name="Choi C."/>
            <person name="Clum A."/>
            <person name="Coughlan A.Y."/>
            <person name="Deshpande S."/>
            <person name="Douglass A.P."/>
            <person name="Hanson S.J."/>
            <person name="Klenk H.-P."/>
            <person name="LaButti K."/>
            <person name="Lapidus A."/>
            <person name="Lindquist E."/>
            <person name="Lipzen A."/>
            <person name="Meier-kolthoff J.P."/>
            <person name="Ohm R.A."/>
            <person name="Otillar R.P."/>
            <person name="Pangilinan J."/>
            <person name="Peng Y."/>
            <person name="Rokas A."/>
            <person name="Rosa C.A."/>
            <person name="Scheuner C."/>
            <person name="Sibirny A.A."/>
            <person name="Slot J.C."/>
            <person name="Stielow J.B."/>
            <person name="Sun H."/>
            <person name="Kurtzman C.P."/>
            <person name="Blackwell M."/>
            <person name="Grigoriev I.V."/>
            <person name="Jeffries T.W."/>
        </authorList>
    </citation>
    <scope>NUCLEOTIDE SEQUENCE [LARGE SCALE GENOMIC DNA]</scope>
    <source>
        <strain evidence="2 3">NRRL YB-4993</strain>
    </source>
</reference>
<protein>
    <recommendedName>
        <fullName evidence="4">Myb-like domain-containing protein</fullName>
    </recommendedName>
</protein>
<dbReference type="GeneID" id="30027185"/>
<gene>
    <name evidence="2" type="ORF">METBIDRAFT_12311</name>
</gene>
<dbReference type="GO" id="GO:0000182">
    <property type="term" value="F:rDNA binding"/>
    <property type="evidence" value="ECO:0007669"/>
    <property type="project" value="TreeGrafter"/>
</dbReference>
<dbReference type="CDD" id="cd00167">
    <property type="entry name" value="SANT"/>
    <property type="match status" value="1"/>
</dbReference>
<dbReference type="PANTHER" id="PTHR28079:SF1">
    <property type="entry name" value="RNA POLYMERASE I-SPECIFIC TRANSCRIPTION INITIATION FACTOR RRN5"/>
    <property type="match status" value="1"/>
</dbReference>
<organism evidence="2 3">
    <name type="scientific">Metschnikowia bicuspidata var. bicuspidata NRRL YB-4993</name>
    <dbReference type="NCBI Taxonomy" id="869754"/>
    <lineage>
        <taxon>Eukaryota</taxon>
        <taxon>Fungi</taxon>
        <taxon>Dikarya</taxon>
        <taxon>Ascomycota</taxon>
        <taxon>Saccharomycotina</taxon>
        <taxon>Pichiomycetes</taxon>
        <taxon>Metschnikowiaceae</taxon>
        <taxon>Metschnikowia</taxon>
    </lineage>
</organism>
<dbReference type="Proteomes" id="UP000092555">
    <property type="component" value="Unassembled WGS sequence"/>
</dbReference>
<dbReference type="InterPro" id="IPR039601">
    <property type="entry name" value="Rrn5"/>
</dbReference>